<sequence length="245" mass="27593">MAALSQQIIEKYHLKQVTFSLHIINAIVHIILTNLPGHAYAVTKVLLLPLLCSFFLVSVNDLKRGWCIPWALCGLWLGNICLIWGDTSKILFFFGSAFTIIGIFGYLWVLVRPVKSLPIVFVLLQLPIIWSCAFFVLFMKDDLNHMLVPIALYMTLIAMVSMLGLAHLMTAIRSSGAWFMFTGTLFYIAENGLYTADHYMAHYTFGVHIVHPCFIVAQTLMVCGYLLRETEEASFTELSAAPPTH</sequence>
<reference evidence="7 8" key="1">
    <citation type="submission" date="2021-02" db="EMBL/GenBank/DDBJ databases">
        <title>Complete genome of Desulfoluna sp. strain ASN36.</title>
        <authorList>
            <person name="Takahashi A."/>
            <person name="Kojima H."/>
            <person name="Fukui M."/>
        </authorList>
    </citation>
    <scope>NUCLEOTIDE SEQUENCE [LARGE SCALE GENOMIC DNA]</scope>
    <source>
        <strain evidence="7 8">ASN36</strain>
    </source>
</reference>
<keyword evidence="5 6" id="KW-0472">Membrane</keyword>
<feature type="transmembrane region" description="Helical" evidence="6">
    <location>
        <begin position="66"/>
        <end position="85"/>
    </location>
</feature>
<proteinExistence type="inferred from homology"/>
<accession>A0ABM7PI10</accession>
<evidence type="ECO:0000256" key="6">
    <source>
        <dbReference type="SAM" id="Phobius"/>
    </source>
</evidence>
<dbReference type="Proteomes" id="UP001320148">
    <property type="component" value="Chromosome"/>
</dbReference>
<evidence type="ECO:0000256" key="1">
    <source>
        <dbReference type="ARBA" id="ARBA00004141"/>
    </source>
</evidence>
<keyword evidence="3 6" id="KW-0812">Transmembrane</keyword>
<feature type="transmembrane region" description="Helical" evidence="6">
    <location>
        <begin position="200"/>
        <end position="227"/>
    </location>
</feature>
<evidence type="ECO:0000256" key="3">
    <source>
        <dbReference type="ARBA" id="ARBA00022692"/>
    </source>
</evidence>
<gene>
    <name evidence="7" type="ORF">DSLASN_23550</name>
</gene>
<feature type="transmembrane region" description="Helical" evidence="6">
    <location>
        <begin position="117"/>
        <end position="138"/>
    </location>
</feature>
<feature type="transmembrane region" description="Helical" evidence="6">
    <location>
        <begin position="150"/>
        <end position="169"/>
    </location>
</feature>
<dbReference type="EMBL" id="AP024488">
    <property type="protein sequence ID" value="BCS96723.1"/>
    <property type="molecule type" value="Genomic_DNA"/>
</dbReference>
<dbReference type="RefSeq" id="WP_236893011.1">
    <property type="nucleotide sequence ID" value="NZ_AP024488.1"/>
</dbReference>
<feature type="transmembrane region" description="Helical" evidence="6">
    <location>
        <begin position="38"/>
        <end position="59"/>
    </location>
</feature>
<dbReference type="InterPro" id="IPR012506">
    <property type="entry name" value="TMEM86B-like"/>
</dbReference>
<organism evidence="7 8">
    <name type="scientific">Desulfoluna limicola</name>
    <dbReference type="NCBI Taxonomy" id="2810562"/>
    <lineage>
        <taxon>Bacteria</taxon>
        <taxon>Pseudomonadati</taxon>
        <taxon>Thermodesulfobacteriota</taxon>
        <taxon>Desulfobacteria</taxon>
        <taxon>Desulfobacterales</taxon>
        <taxon>Desulfolunaceae</taxon>
        <taxon>Desulfoluna</taxon>
    </lineage>
</organism>
<keyword evidence="4 6" id="KW-1133">Transmembrane helix</keyword>
<comment type="similarity">
    <text evidence="2">Belongs to the TMEM86 family.</text>
</comment>
<keyword evidence="8" id="KW-1185">Reference proteome</keyword>
<feature type="transmembrane region" description="Helical" evidence="6">
    <location>
        <begin position="12"/>
        <end position="32"/>
    </location>
</feature>
<feature type="transmembrane region" description="Helical" evidence="6">
    <location>
        <begin position="176"/>
        <end position="194"/>
    </location>
</feature>
<evidence type="ECO:0000256" key="5">
    <source>
        <dbReference type="ARBA" id="ARBA00023136"/>
    </source>
</evidence>
<evidence type="ECO:0000256" key="2">
    <source>
        <dbReference type="ARBA" id="ARBA00007375"/>
    </source>
</evidence>
<protein>
    <submittedName>
        <fullName evidence="7">Uncharacterized protein</fullName>
    </submittedName>
</protein>
<comment type="subcellular location">
    <subcellularLocation>
        <location evidence="1">Membrane</location>
        <topology evidence="1">Multi-pass membrane protein</topology>
    </subcellularLocation>
</comment>
<feature type="transmembrane region" description="Helical" evidence="6">
    <location>
        <begin position="91"/>
        <end position="110"/>
    </location>
</feature>
<name>A0ABM7PI10_9BACT</name>
<dbReference type="Pfam" id="PF07947">
    <property type="entry name" value="YhhN"/>
    <property type="match status" value="1"/>
</dbReference>
<evidence type="ECO:0000313" key="8">
    <source>
        <dbReference type="Proteomes" id="UP001320148"/>
    </source>
</evidence>
<evidence type="ECO:0000313" key="7">
    <source>
        <dbReference type="EMBL" id="BCS96723.1"/>
    </source>
</evidence>
<evidence type="ECO:0000256" key="4">
    <source>
        <dbReference type="ARBA" id="ARBA00022989"/>
    </source>
</evidence>